<evidence type="ECO:0000259" key="3">
    <source>
        <dbReference type="PROSITE" id="PS50883"/>
    </source>
</evidence>
<dbReference type="InterPro" id="IPR029787">
    <property type="entry name" value="Nucleotide_cyclase"/>
</dbReference>
<evidence type="ECO:0000259" key="2">
    <source>
        <dbReference type="PROSITE" id="PS50113"/>
    </source>
</evidence>
<dbReference type="CDD" id="cd01949">
    <property type="entry name" value="GGDEF"/>
    <property type="match status" value="1"/>
</dbReference>
<name>A0AA95MSX3_9BACI</name>
<dbReference type="Pfam" id="PF08448">
    <property type="entry name" value="PAS_4"/>
    <property type="match status" value="1"/>
</dbReference>
<dbReference type="AlphaFoldDB" id="A0AA95MSX3"/>
<dbReference type="InterPro" id="IPR001633">
    <property type="entry name" value="EAL_dom"/>
</dbReference>
<dbReference type="GO" id="GO:0006355">
    <property type="term" value="P:regulation of DNA-templated transcription"/>
    <property type="evidence" value="ECO:0007669"/>
    <property type="project" value="InterPro"/>
</dbReference>
<dbReference type="NCBIfam" id="TIGR00229">
    <property type="entry name" value="sensory_box"/>
    <property type="match status" value="2"/>
</dbReference>
<organism evidence="5 6">
    <name type="scientific">Neobacillus novalis</name>
    <dbReference type="NCBI Taxonomy" id="220687"/>
    <lineage>
        <taxon>Bacteria</taxon>
        <taxon>Bacillati</taxon>
        <taxon>Bacillota</taxon>
        <taxon>Bacilli</taxon>
        <taxon>Bacillales</taxon>
        <taxon>Bacillaceae</taxon>
        <taxon>Neobacillus</taxon>
    </lineage>
</organism>
<feature type="domain" description="PAS" evidence="1">
    <location>
        <begin position="156"/>
        <end position="222"/>
    </location>
</feature>
<dbReference type="InterPro" id="IPR013656">
    <property type="entry name" value="PAS_4"/>
</dbReference>
<dbReference type="RefSeq" id="WP_283935911.1">
    <property type="nucleotide sequence ID" value="NZ_CP126114.1"/>
</dbReference>
<dbReference type="CDD" id="cd00130">
    <property type="entry name" value="PAS"/>
    <property type="match status" value="1"/>
</dbReference>
<dbReference type="SUPFAM" id="SSF55073">
    <property type="entry name" value="Nucleotide cyclase"/>
    <property type="match status" value="1"/>
</dbReference>
<dbReference type="NCBIfam" id="TIGR00254">
    <property type="entry name" value="GGDEF"/>
    <property type="match status" value="1"/>
</dbReference>
<feature type="domain" description="PAC" evidence="2">
    <location>
        <begin position="98"/>
        <end position="155"/>
    </location>
</feature>
<dbReference type="PROSITE" id="PS50112">
    <property type="entry name" value="PAS"/>
    <property type="match status" value="1"/>
</dbReference>
<dbReference type="Gene3D" id="3.30.70.270">
    <property type="match status" value="1"/>
</dbReference>
<dbReference type="InterPro" id="IPR000014">
    <property type="entry name" value="PAS"/>
</dbReference>
<dbReference type="PANTHER" id="PTHR44757:SF2">
    <property type="entry name" value="BIOFILM ARCHITECTURE MAINTENANCE PROTEIN MBAA"/>
    <property type="match status" value="1"/>
</dbReference>
<dbReference type="InterPro" id="IPR000160">
    <property type="entry name" value="GGDEF_dom"/>
</dbReference>
<dbReference type="InterPro" id="IPR000700">
    <property type="entry name" value="PAS-assoc_C"/>
</dbReference>
<dbReference type="Pfam" id="PF00989">
    <property type="entry name" value="PAS"/>
    <property type="match status" value="1"/>
</dbReference>
<dbReference type="SMART" id="SM00267">
    <property type="entry name" value="GGDEF"/>
    <property type="match status" value="1"/>
</dbReference>
<dbReference type="SMART" id="SM00091">
    <property type="entry name" value="PAS"/>
    <property type="match status" value="2"/>
</dbReference>
<dbReference type="Pfam" id="PF00990">
    <property type="entry name" value="GGDEF"/>
    <property type="match status" value="1"/>
</dbReference>
<reference evidence="5" key="1">
    <citation type="submission" date="2023-05" db="EMBL/GenBank/DDBJ databases">
        <title>Comparative genomics of Bacillaceae isolates and their secondary metabolite potential.</title>
        <authorList>
            <person name="Song L."/>
            <person name="Nielsen L.J."/>
            <person name="Mohite O."/>
            <person name="Xu X."/>
            <person name="Weber T."/>
            <person name="Kovacs A.T."/>
        </authorList>
    </citation>
    <scope>NUCLEOTIDE SEQUENCE</scope>
    <source>
        <strain evidence="5">XLM17</strain>
    </source>
</reference>
<proteinExistence type="predicted"/>
<dbReference type="PROSITE" id="PS50883">
    <property type="entry name" value="EAL"/>
    <property type="match status" value="1"/>
</dbReference>
<evidence type="ECO:0000313" key="6">
    <source>
        <dbReference type="Proteomes" id="UP001178288"/>
    </source>
</evidence>
<dbReference type="EMBL" id="CP126114">
    <property type="protein sequence ID" value="WHY87909.1"/>
    <property type="molecule type" value="Genomic_DNA"/>
</dbReference>
<gene>
    <name evidence="5" type="ORF">QNH39_08770</name>
</gene>
<dbReference type="Proteomes" id="UP001178288">
    <property type="component" value="Chromosome"/>
</dbReference>
<dbReference type="Pfam" id="PF00563">
    <property type="entry name" value="EAL"/>
    <property type="match status" value="1"/>
</dbReference>
<dbReference type="FunFam" id="3.20.20.450:FF:000001">
    <property type="entry name" value="Cyclic di-GMP phosphodiesterase yahA"/>
    <property type="match status" value="1"/>
</dbReference>
<accession>A0AA95MSX3</accession>
<dbReference type="InterPro" id="IPR052155">
    <property type="entry name" value="Biofilm_reg_signaling"/>
</dbReference>
<protein>
    <submittedName>
        <fullName evidence="5">EAL domain-containing protein</fullName>
    </submittedName>
</protein>
<dbReference type="Gene3D" id="3.20.20.450">
    <property type="entry name" value="EAL domain"/>
    <property type="match status" value="1"/>
</dbReference>
<sequence length="710" mass="81928">MKDDDMEYLNRLLANELELENTSNLIQKIMFDIIFQHVQDMVFVMKVEKGPKFRYLFVNESGMQKAKLSIDALGKTLQEVLPMEIAQSLQKNYEKLLRKKEIFLFEDQFFVDGGRKIYGETILTPVYNDEKSISYIVAITRDITQWSIEKNKIIESEQKYRSIVNNNLDAIFRISPEGKILEANPAATLLTGYSEKQMTNRNIYDWIIDQDLEKFKTLLEKTCFGYALESLDCKIMHRKGAQLIVHIKTVPIVVHEEISGLYVILKDLSDQAKNMEMIKFMAFHDQLTGLLNRRALHEHLNEHIFSPSSKTNEFALITIDLDRFKYLNDTLGHLAGDQILKRVAERLLRFQNERCYVYRVGGDEFNILLLHSGRKKADIIVRKVFSAFSQSFYLNSQEYFISPSIGISMYPNDGKDAEMLIKNADEALYRVKERGKAHYQFYRTEMNSVFTNVVTLETHLRKAIDKSELSLYYQPQVNTATGEVKNFEALLRWKDREFGDISPSNFIPLAEDTGLIISIGYWVIENACRQIKTWNALGYNDIHVAINISPKQFQHPNLVQFIQSMIKKYTIQASSLGIEITESAMNDTKETIPILRKVKELGISISVDDFGTGYSSLNYIKRFPIDILKIDQSFIRDILVDEKDAAITSTIIHLGKSLGLEVVAEGVENLKQVEFLSKAQCYKIQGFYYSKPLPADEIEQQFLAKNMLKQ</sequence>
<dbReference type="InterPro" id="IPR001610">
    <property type="entry name" value="PAC"/>
</dbReference>
<evidence type="ECO:0000259" key="4">
    <source>
        <dbReference type="PROSITE" id="PS50887"/>
    </source>
</evidence>
<feature type="domain" description="GGDEF" evidence="4">
    <location>
        <begin position="312"/>
        <end position="444"/>
    </location>
</feature>
<dbReference type="SMART" id="SM00086">
    <property type="entry name" value="PAC"/>
    <property type="match status" value="2"/>
</dbReference>
<dbReference type="PROSITE" id="PS50887">
    <property type="entry name" value="GGDEF"/>
    <property type="match status" value="1"/>
</dbReference>
<feature type="domain" description="EAL" evidence="3">
    <location>
        <begin position="453"/>
        <end position="706"/>
    </location>
</feature>
<dbReference type="InterPro" id="IPR035965">
    <property type="entry name" value="PAS-like_dom_sf"/>
</dbReference>
<dbReference type="SUPFAM" id="SSF55785">
    <property type="entry name" value="PYP-like sensor domain (PAS domain)"/>
    <property type="match status" value="2"/>
</dbReference>
<evidence type="ECO:0000259" key="1">
    <source>
        <dbReference type="PROSITE" id="PS50112"/>
    </source>
</evidence>
<dbReference type="Gene3D" id="3.30.450.20">
    <property type="entry name" value="PAS domain"/>
    <property type="match status" value="2"/>
</dbReference>
<dbReference type="SUPFAM" id="SSF141868">
    <property type="entry name" value="EAL domain-like"/>
    <property type="match status" value="1"/>
</dbReference>
<evidence type="ECO:0000313" key="5">
    <source>
        <dbReference type="EMBL" id="WHY87909.1"/>
    </source>
</evidence>
<dbReference type="InterPro" id="IPR043128">
    <property type="entry name" value="Rev_trsase/Diguanyl_cyclase"/>
</dbReference>
<dbReference type="SMART" id="SM00052">
    <property type="entry name" value="EAL"/>
    <property type="match status" value="1"/>
</dbReference>
<dbReference type="PROSITE" id="PS50113">
    <property type="entry name" value="PAC"/>
    <property type="match status" value="1"/>
</dbReference>
<dbReference type="CDD" id="cd01948">
    <property type="entry name" value="EAL"/>
    <property type="match status" value="1"/>
</dbReference>
<keyword evidence="6" id="KW-1185">Reference proteome</keyword>
<dbReference type="InterPro" id="IPR035919">
    <property type="entry name" value="EAL_sf"/>
</dbReference>
<dbReference type="PANTHER" id="PTHR44757">
    <property type="entry name" value="DIGUANYLATE CYCLASE DGCP"/>
    <property type="match status" value="1"/>
</dbReference>
<dbReference type="InterPro" id="IPR013767">
    <property type="entry name" value="PAS_fold"/>
</dbReference>
<dbReference type="KEGG" id="nnv:QNH39_08770"/>